<dbReference type="RefSeq" id="WP_179660217.1">
    <property type="nucleotide sequence ID" value="NZ_JACBZR010000001.1"/>
</dbReference>
<dbReference type="InterPro" id="IPR058652">
    <property type="entry name" value="VapC50_C"/>
</dbReference>
<keyword evidence="2" id="KW-0479">Metal-binding</keyword>
<dbReference type="Pfam" id="PF13470">
    <property type="entry name" value="PIN_3"/>
    <property type="match status" value="1"/>
</dbReference>
<evidence type="ECO:0000259" key="5">
    <source>
        <dbReference type="Pfam" id="PF13470"/>
    </source>
</evidence>
<sequence>MFRAVLDTCVLIPSMQRNFLLQLATEGAYSPLWGSGIITELDYVLERIDLKKGRDPEESAKHRQHLLEQMTRYFPGSTIEAPKKREYPYDINDLDDGHVVHAAIIGKADVIVTSDQRAGMETSLVLAEASVDVLSAHEFAANTVDAHPDAGFRAVLAISKRLKNPPRSPVELLELLEVKCAMSEVAEILAPRFVD</sequence>
<keyword evidence="4" id="KW-0460">Magnesium</keyword>
<dbReference type="PANTHER" id="PTHR34610:SF3">
    <property type="entry name" value="SSL7007 PROTEIN"/>
    <property type="match status" value="1"/>
</dbReference>
<evidence type="ECO:0000313" key="7">
    <source>
        <dbReference type="EMBL" id="NYI79983.1"/>
    </source>
</evidence>
<evidence type="ECO:0000313" key="8">
    <source>
        <dbReference type="Proteomes" id="UP000564496"/>
    </source>
</evidence>
<accession>A0A7Z0IUN0</accession>
<name>A0A7Z0IUN0_9ACTN</name>
<dbReference type="AlphaFoldDB" id="A0A7Z0IUN0"/>
<feature type="domain" description="PIN" evidence="5">
    <location>
        <begin position="3"/>
        <end position="116"/>
    </location>
</feature>
<dbReference type="Pfam" id="PF26343">
    <property type="entry name" value="VapC50_C"/>
    <property type="match status" value="1"/>
</dbReference>
<evidence type="ECO:0000259" key="6">
    <source>
        <dbReference type="Pfam" id="PF26343"/>
    </source>
</evidence>
<dbReference type="Proteomes" id="UP000564496">
    <property type="component" value="Unassembled WGS sequence"/>
</dbReference>
<dbReference type="PANTHER" id="PTHR34610">
    <property type="entry name" value="SSL7007 PROTEIN"/>
    <property type="match status" value="1"/>
</dbReference>
<keyword evidence="1" id="KW-0540">Nuclease</keyword>
<dbReference type="InterPro" id="IPR029060">
    <property type="entry name" value="PIN-like_dom_sf"/>
</dbReference>
<proteinExistence type="predicted"/>
<dbReference type="InterPro" id="IPR002850">
    <property type="entry name" value="PIN_toxin-like"/>
</dbReference>
<dbReference type="GO" id="GO:0004518">
    <property type="term" value="F:nuclease activity"/>
    <property type="evidence" value="ECO:0007669"/>
    <property type="project" value="UniProtKB-KW"/>
</dbReference>
<dbReference type="GO" id="GO:0046872">
    <property type="term" value="F:metal ion binding"/>
    <property type="evidence" value="ECO:0007669"/>
    <property type="project" value="UniProtKB-KW"/>
</dbReference>
<protein>
    <submittedName>
        <fullName evidence="7">Putative nucleic acid-binding protein</fullName>
    </submittedName>
</protein>
<organism evidence="7 8">
    <name type="scientific">Nocardioides panzhihuensis</name>
    <dbReference type="NCBI Taxonomy" id="860243"/>
    <lineage>
        <taxon>Bacteria</taxon>
        <taxon>Bacillati</taxon>
        <taxon>Actinomycetota</taxon>
        <taxon>Actinomycetes</taxon>
        <taxon>Propionibacteriales</taxon>
        <taxon>Nocardioidaceae</taxon>
        <taxon>Nocardioides</taxon>
    </lineage>
</organism>
<evidence type="ECO:0000256" key="2">
    <source>
        <dbReference type="ARBA" id="ARBA00022723"/>
    </source>
</evidence>
<feature type="domain" description="VapC50 C-terminal" evidence="6">
    <location>
        <begin position="138"/>
        <end position="189"/>
    </location>
</feature>
<dbReference type="GO" id="GO:0016787">
    <property type="term" value="F:hydrolase activity"/>
    <property type="evidence" value="ECO:0007669"/>
    <property type="project" value="UniProtKB-KW"/>
</dbReference>
<comment type="caution">
    <text evidence="7">The sequence shown here is derived from an EMBL/GenBank/DDBJ whole genome shotgun (WGS) entry which is preliminary data.</text>
</comment>
<evidence type="ECO:0000256" key="1">
    <source>
        <dbReference type="ARBA" id="ARBA00022722"/>
    </source>
</evidence>
<evidence type="ECO:0000256" key="4">
    <source>
        <dbReference type="ARBA" id="ARBA00022842"/>
    </source>
</evidence>
<reference evidence="7 8" key="1">
    <citation type="submission" date="2020-07" db="EMBL/GenBank/DDBJ databases">
        <title>Sequencing the genomes of 1000 actinobacteria strains.</title>
        <authorList>
            <person name="Klenk H.-P."/>
        </authorList>
    </citation>
    <scope>NUCLEOTIDE SEQUENCE [LARGE SCALE GENOMIC DNA]</scope>
    <source>
        <strain evidence="7 8">DSM 26487</strain>
    </source>
</reference>
<keyword evidence="3" id="KW-0378">Hydrolase</keyword>
<evidence type="ECO:0000256" key="3">
    <source>
        <dbReference type="ARBA" id="ARBA00022801"/>
    </source>
</evidence>
<dbReference type="SUPFAM" id="SSF88723">
    <property type="entry name" value="PIN domain-like"/>
    <property type="match status" value="1"/>
</dbReference>
<dbReference type="InterPro" id="IPR002716">
    <property type="entry name" value="PIN_dom"/>
</dbReference>
<keyword evidence="8" id="KW-1185">Reference proteome</keyword>
<gene>
    <name evidence="7" type="ORF">BJ988_004631</name>
</gene>
<dbReference type="EMBL" id="JACBZR010000001">
    <property type="protein sequence ID" value="NYI79983.1"/>
    <property type="molecule type" value="Genomic_DNA"/>
</dbReference>